<proteinExistence type="predicted"/>
<reference evidence="3" key="1">
    <citation type="submission" date="2016-09" db="EMBL/GenBank/DDBJ databases">
        <title>Genome Sequence of Bathymodiolus thermophilus sulfur-oxidizing gill endosymbiont.</title>
        <authorList>
            <person name="Ponnudurai R."/>
            <person name="Kleiner M."/>
            <person name="Sayavedra L."/>
            <person name="Thuermer A."/>
            <person name="Felbeck H."/>
            <person name="Schlueter R."/>
            <person name="Schweder T."/>
            <person name="Markert S."/>
        </authorList>
    </citation>
    <scope>NUCLEOTIDE SEQUENCE [LARGE SCALE GENOMIC DNA]</scope>
    <source>
        <strain evidence="3">BAT/CrabSpa'14</strain>
    </source>
</reference>
<dbReference type="Proteomes" id="UP000643672">
    <property type="component" value="Unassembled WGS sequence"/>
</dbReference>
<name>A0A1J5UA48_9GAMM</name>
<dbReference type="EMBL" id="CAESAQ020000021">
    <property type="protein sequence ID" value="CAB5495815.1"/>
    <property type="molecule type" value="Genomic_DNA"/>
</dbReference>
<organism evidence="2 3">
    <name type="scientific">Bathymodiolus thermophilus thioautotrophic gill symbiont</name>
    <dbReference type="NCBI Taxonomy" id="2360"/>
    <lineage>
        <taxon>Bacteria</taxon>
        <taxon>Pseudomonadati</taxon>
        <taxon>Pseudomonadota</taxon>
        <taxon>Gammaproteobacteria</taxon>
        <taxon>sulfur-oxidizing symbionts</taxon>
    </lineage>
</organism>
<accession>A0A1J5UA48</accession>
<evidence type="ECO:0000313" key="2">
    <source>
        <dbReference type="EMBL" id="OIR25734.1"/>
    </source>
</evidence>
<keyword evidence="4" id="KW-1185">Reference proteome</keyword>
<protein>
    <submittedName>
        <fullName evidence="2">Uncharacterized protein</fullName>
    </submittedName>
</protein>
<dbReference type="Proteomes" id="UP000182798">
    <property type="component" value="Unassembled WGS sequence"/>
</dbReference>
<reference evidence="2" key="2">
    <citation type="journal article" date="2017" name="Stand. Genomic Sci.">
        <title>Genome sequence of the sulfur-oxidizing Bathymodiolus thermophilus gill endosymbiont.</title>
        <authorList>
            <person name="Ponnudurai R."/>
            <person name="Sayavedra L."/>
            <person name="Kleiner M."/>
            <person name="Heiden S.E."/>
            <person name="Thurmer A."/>
            <person name="Felbeck H."/>
            <person name="Schluter R."/>
            <person name="Sievert S.M."/>
            <person name="Daniel R."/>
            <person name="Schweder T."/>
            <person name="Markert S."/>
        </authorList>
    </citation>
    <scope>NUCLEOTIDE SEQUENCE</scope>
    <source>
        <strain evidence="2">BAT/CrabSpa'14</strain>
    </source>
</reference>
<evidence type="ECO:0000313" key="4">
    <source>
        <dbReference type="Proteomes" id="UP000643672"/>
    </source>
</evidence>
<comment type="caution">
    <text evidence="2">The sequence shown here is derived from an EMBL/GenBank/DDBJ whole genome shotgun (WGS) entry which is preliminary data.</text>
</comment>
<dbReference type="RefSeq" id="WP_071563168.1">
    <property type="nucleotide sequence ID" value="NZ_CAESAQ020000021.1"/>
</dbReference>
<dbReference type="EMBL" id="MIQH01000001">
    <property type="protein sequence ID" value="OIR25734.1"/>
    <property type="molecule type" value="Genomic_DNA"/>
</dbReference>
<reference evidence="1 4" key="3">
    <citation type="submission" date="2020-05" db="EMBL/GenBank/DDBJ databases">
        <authorList>
            <person name="Petersen J."/>
            <person name="Sayavedra L."/>
        </authorList>
    </citation>
    <scope>NUCLEOTIDE SEQUENCE [LARGE SCALE GENOMIC DNA]</scope>
    <source>
        <strain evidence="1">B thermophilus SOXS</strain>
    </source>
</reference>
<evidence type="ECO:0000313" key="1">
    <source>
        <dbReference type="EMBL" id="CAB5495815.1"/>
    </source>
</evidence>
<dbReference type="AlphaFoldDB" id="A0A1J5UA48"/>
<evidence type="ECO:0000313" key="3">
    <source>
        <dbReference type="Proteomes" id="UP000182798"/>
    </source>
</evidence>
<gene>
    <name evidence="2" type="ORF">BGC33_15270</name>
    <name evidence="1" type="ORF">THERMOS_376</name>
</gene>
<sequence>MERFTNTYATSIRNTVNAMEKMIIKAELPSHIDERPSMVDRRTHISNWKVDLMINKRHK</sequence>